<proteinExistence type="predicted"/>
<feature type="compositionally biased region" description="Acidic residues" evidence="1">
    <location>
        <begin position="32"/>
        <end position="41"/>
    </location>
</feature>
<dbReference type="EMBL" id="SKBQ01000004">
    <property type="protein sequence ID" value="TPX11228.1"/>
    <property type="molecule type" value="Genomic_DNA"/>
</dbReference>
<protein>
    <recommendedName>
        <fullName evidence="4">SWIM-type domain-containing protein</fullName>
    </recommendedName>
</protein>
<evidence type="ECO:0000313" key="3">
    <source>
        <dbReference type="Proteomes" id="UP000319257"/>
    </source>
</evidence>
<feature type="compositionally biased region" description="Basic and acidic residues" evidence="1">
    <location>
        <begin position="20"/>
        <end position="31"/>
    </location>
</feature>
<dbReference type="Proteomes" id="UP000319257">
    <property type="component" value="Unassembled WGS sequence"/>
</dbReference>
<dbReference type="GeneID" id="41968493"/>
<organism evidence="2 3">
    <name type="scientific">Thyridium curvatum</name>
    <dbReference type="NCBI Taxonomy" id="1093900"/>
    <lineage>
        <taxon>Eukaryota</taxon>
        <taxon>Fungi</taxon>
        <taxon>Dikarya</taxon>
        <taxon>Ascomycota</taxon>
        <taxon>Pezizomycotina</taxon>
        <taxon>Sordariomycetes</taxon>
        <taxon>Sordariomycetidae</taxon>
        <taxon>Thyridiales</taxon>
        <taxon>Thyridiaceae</taxon>
        <taxon>Thyridium</taxon>
    </lineage>
</organism>
<comment type="caution">
    <text evidence="2">The sequence shown here is derived from an EMBL/GenBank/DDBJ whole genome shotgun (WGS) entry which is preliminary data.</text>
</comment>
<dbReference type="InParanoid" id="A0A507B2U3"/>
<feature type="compositionally biased region" description="Low complexity" evidence="1">
    <location>
        <begin position="501"/>
        <end position="515"/>
    </location>
</feature>
<reference evidence="2 3" key="1">
    <citation type="submission" date="2019-06" db="EMBL/GenBank/DDBJ databases">
        <title>Draft genome sequence of the filamentous fungus Phialemoniopsis curvata isolated from diesel fuel.</title>
        <authorList>
            <person name="Varaljay V.A."/>
            <person name="Lyon W.J."/>
            <person name="Crouch A.L."/>
            <person name="Drake C.E."/>
            <person name="Hollomon J.M."/>
            <person name="Nadeau L.J."/>
            <person name="Nunn H.S."/>
            <person name="Stevenson B.S."/>
            <person name="Bojanowski C.L."/>
            <person name="Crookes-Goodson W.J."/>
        </authorList>
    </citation>
    <scope>NUCLEOTIDE SEQUENCE [LARGE SCALE GENOMIC DNA]</scope>
    <source>
        <strain evidence="2 3">D216</strain>
    </source>
</reference>
<dbReference type="AlphaFoldDB" id="A0A507B2U3"/>
<evidence type="ECO:0000313" key="2">
    <source>
        <dbReference type="EMBL" id="TPX11228.1"/>
    </source>
</evidence>
<gene>
    <name evidence="2" type="ORF">E0L32_001046</name>
</gene>
<evidence type="ECO:0000256" key="1">
    <source>
        <dbReference type="SAM" id="MobiDB-lite"/>
    </source>
</evidence>
<dbReference type="OrthoDB" id="5387895at2759"/>
<name>A0A507B2U3_9PEZI</name>
<feature type="region of interest" description="Disordered" evidence="1">
    <location>
        <begin position="1"/>
        <end position="48"/>
    </location>
</feature>
<sequence length="532" mass="58058">MVPATRTHGQKGSTDAGSPARHDLERDPLPHEEDEESDDDYSTSLHVRSPTTGLRYNIENLGDETQDIVRDLFSETPQEDLPLITLQWCNFDSQRSLYAFQVHEIVPRAIYVGASDSSYPSPSCNCMKNGSGPCRHLIWLMDQLAKQTVHDHDPEQELELNDRGFPSKVGDPYARIADFHLDILADGLHCDPGFPNTFPEPNRHRVREAREILAAVADIDDDEQDNYRPEIFDAESPTKLDQGEIITRGDLELTLLHLLLSNNEIFAMFLKLLDPTDKVRDPFRKLQQRVARVLDDLNAYTTSQPTTRDIPSSTATEQQDSSAAGSASTAEGPRDVPWAARHIARVVQQIHIMLDQSRPLSTRERASAARALVWILKAVASADPRAGGAHPDRNLYQRLIGGGSSGSGAGADSSDTATMLLLLDALLLLPDQSQYIDELESIRDVVGVGGYQESFMRRLEGLVTVLRKGVARKGRERERERAAEASAAAAAAAAAAASAASASASSSRAGSKRAGGPSGSESGQDRGAKRAR</sequence>
<feature type="region of interest" description="Disordered" evidence="1">
    <location>
        <begin position="302"/>
        <end position="334"/>
    </location>
</feature>
<feature type="compositionally biased region" description="Basic and acidic residues" evidence="1">
    <location>
        <begin position="523"/>
        <end position="532"/>
    </location>
</feature>
<feature type="compositionally biased region" description="Polar residues" evidence="1">
    <location>
        <begin position="302"/>
        <end position="320"/>
    </location>
</feature>
<dbReference type="RefSeq" id="XP_030992939.1">
    <property type="nucleotide sequence ID" value="XM_031133129.1"/>
</dbReference>
<keyword evidence="3" id="KW-1185">Reference proteome</keyword>
<evidence type="ECO:0008006" key="4">
    <source>
        <dbReference type="Google" id="ProtNLM"/>
    </source>
</evidence>
<feature type="compositionally biased region" description="Low complexity" evidence="1">
    <location>
        <begin position="321"/>
        <end position="330"/>
    </location>
</feature>
<feature type="region of interest" description="Disordered" evidence="1">
    <location>
        <begin position="501"/>
        <end position="532"/>
    </location>
</feature>
<accession>A0A507B2U3</accession>